<dbReference type="SUPFAM" id="SSF54373">
    <property type="entry name" value="FAD-linked reductases, C-terminal domain"/>
    <property type="match status" value="1"/>
</dbReference>
<dbReference type="SUPFAM" id="SSF51905">
    <property type="entry name" value="FAD/NAD(P)-binding domain"/>
    <property type="match status" value="1"/>
</dbReference>
<comment type="cofactor">
    <cofactor evidence="11">
        <name>FAD</name>
        <dbReference type="ChEBI" id="CHEBI:57692"/>
    </cofactor>
    <text evidence="11">Binds 1 FAD per subunit.</text>
</comment>
<keyword evidence="14" id="KW-1185">Reference proteome</keyword>
<sequence length="515" mass="56143">MSSSVAVLGGGISGLSAAYYLSKTSPQTKVLLIEGSKRVGGWIRSQRVSPGFHSSTPTEPNDPNNVLFEVGPRSLRPVGPGGAAILSMSNELNLQNQTIFVSKSDPSAKNRYIYYKDQINTLPSSLSSLLLKQPPVFKSVLKSILTEPLVPASTSDDESLYSFVARRFNEHVALNLVGAITHGIYAGDAKQLSVRSTMRILYDAEKRSGSVVRGLFEKSLPLSAAEQSMVDELQDGGNITKETSVFGFKEGTETLTHQLKKYLNEQSNVTIITEKQVKKLEKKDDKMKIYADNSSVQVDHVISTLPSKNLDGLLHNPLPNLSFNPSVNVAVINFAYDNISLKFNGFGFLTPHPDSPYKLPVPGTLGVVFDSNAMHGQEKDKKLVKLTVMMGGHMWDKAFGGASVNQVDPQIVYEKAREALAAYLGLFETPKYSMVNVLPECIPQYLVGHENRLSQLHQSMAQKYGHLLSVSGASYLGVSVPDCVKNSRLLVQDLVDTGALGSREIVITGLNRVAQ</sequence>
<keyword evidence="9 11" id="KW-0627">Porphyrin biosynthesis</keyword>
<dbReference type="Proteomes" id="UP000613177">
    <property type="component" value="Unassembled WGS sequence"/>
</dbReference>
<evidence type="ECO:0000256" key="3">
    <source>
        <dbReference type="ARBA" id="ARBA00010551"/>
    </source>
</evidence>
<reference evidence="13" key="1">
    <citation type="submission" date="2021-01" db="EMBL/GenBank/DDBJ databases">
        <title>Metabolic potential, ecology and presence of endohyphal bacteria is reflected in genomic diversity of Mucoromycotina.</title>
        <authorList>
            <person name="Muszewska A."/>
            <person name="Okrasinska A."/>
            <person name="Steczkiewicz K."/>
            <person name="Drgas O."/>
            <person name="Orlowska M."/>
            <person name="Perlinska-Lenart U."/>
            <person name="Aleksandrzak-Piekarczyk T."/>
            <person name="Szatraj K."/>
            <person name="Zielenkiewicz U."/>
            <person name="Pilsyk S."/>
            <person name="Malc E."/>
            <person name="Mieczkowski P."/>
            <person name="Kruszewska J.S."/>
            <person name="Biernat P."/>
            <person name="Pawlowska J."/>
        </authorList>
    </citation>
    <scope>NUCLEOTIDE SEQUENCE</scope>
    <source>
        <strain evidence="13">WA0000018081</strain>
    </source>
</reference>
<keyword evidence="6 11" id="KW-0274">FAD</keyword>
<keyword evidence="5 11" id="KW-0285">Flavoprotein</keyword>
<gene>
    <name evidence="13" type="ORF">INT48_002602</name>
</gene>
<feature type="domain" description="Amine oxidase" evidence="12">
    <location>
        <begin position="12"/>
        <end position="485"/>
    </location>
</feature>
<dbReference type="NCBIfam" id="TIGR00562">
    <property type="entry name" value="proto_IX_ox"/>
    <property type="match status" value="1"/>
</dbReference>
<evidence type="ECO:0000256" key="2">
    <source>
        <dbReference type="ARBA" id="ARBA00005073"/>
    </source>
</evidence>
<evidence type="ECO:0000256" key="7">
    <source>
        <dbReference type="ARBA" id="ARBA00023002"/>
    </source>
</evidence>
<dbReference type="PANTHER" id="PTHR42923">
    <property type="entry name" value="PROTOPORPHYRINOGEN OXIDASE"/>
    <property type="match status" value="1"/>
</dbReference>
<dbReference type="OrthoDB" id="438553at2759"/>
<dbReference type="EC" id="1.3.3.4" evidence="4 11"/>
<comment type="subcellular location">
    <subcellularLocation>
        <location evidence="11">Mitochondrion inner membrane</location>
    </subcellularLocation>
</comment>
<dbReference type="EMBL" id="JAEPRE010000001">
    <property type="protein sequence ID" value="KAG2238035.1"/>
    <property type="molecule type" value="Genomic_DNA"/>
</dbReference>
<name>A0A8H7T0X5_9FUNG</name>
<proteinExistence type="inferred from homology"/>
<evidence type="ECO:0000259" key="12">
    <source>
        <dbReference type="Pfam" id="PF01593"/>
    </source>
</evidence>
<evidence type="ECO:0000256" key="6">
    <source>
        <dbReference type="ARBA" id="ARBA00022827"/>
    </source>
</evidence>
<comment type="similarity">
    <text evidence="3 11">Belongs to the protoporphyrinogen/coproporphyrinogen oxidase family. Protoporphyrinogen oxidase subfamily.</text>
</comment>
<evidence type="ECO:0000256" key="10">
    <source>
        <dbReference type="ARBA" id="ARBA00047554"/>
    </source>
</evidence>
<organism evidence="13 14">
    <name type="scientific">Thamnidium elegans</name>
    <dbReference type="NCBI Taxonomy" id="101142"/>
    <lineage>
        <taxon>Eukaryota</taxon>
        <taxon>Fungi</taxon>
        <taxon>Fungi incertae sedis</taxon>
        <taxon>Mucoromycota</taxon>
        <taxon>Mucoromycotina</taxon>
        <taxon>Mucoromycetes</taxon>
        <taxon>Mucorales</taxon>
        <taxon>Mucorineae</taxon>
        <taxon>Mucoraceae</taxon>
        <taxon>Thamnidium</taxon>
    </lineage>
</organism>
<dbReference type="InterPro" id="IPR004572">
    <property type="entry name" value="Protoporphyrinogen_oxidase"/>
</dbReference>
<accession>A0A8H7T0X5</accession>
<dbReference type="Gene3D" id="3.50.50.60">
    <property type="entry name" value="FAD/NAD(P)-binding domain"/>
    <property type="match status" value="1"/>
</dbReference>
<evidence type="ECO:0000256" key="4">
    <source>
        <dbReference type="ARBA" id="ARBA00012867"/>
    </source>
</evidence>
<evidence type="ECO:0000256" key="1">
    <source>
        <dbReference type="ARBA" id="ARBA00002600"/>
    </source>
</evidence>
<evidence type="ECO:0000256" key="9">
    <source>
        <dbReference type="ARBA" id="ARBA00023244"/>
    </source>
</evidence>
<comment type="catalytic activity">
    <reaction evidence="10 11">
        <text>protoporphyrinogen IX + 3 O2 = protoporphyrin IX + 3 H2O2</text>
        <dbReference type="Rhea" id="RHEA:25576"/>
        <dbReference type="ChEBI" id="CHEBI:15379"/>
        <dbReference type="ChEBI" id="CHEBI:16240"/>
        <dbReference type="ChEBI" id="CHEBI:57306"/>
        <dbReference type="ChEBI" id="CHEBI:57307"/>
        <dbReference type="EC" id="1.3.3.4"/>
    </reaction>
</comment>
<dbReference type="GO" id="GO:0006782">
    <property type="term" value="P:protoporphyrinogen IX biosynthetic process"/>
    <property type="evidence" value="ECO:0007669"/>
    <property type="project" value="UniProtKB-UniRule"/>
</dbReference>
<comment type="caution">
    <text evidence="13">The sequence shown here is derived from an EMBL/GenBank/DDBJ whole genome shotgun (WGS) entry which is preliminary data.</text>
</comment>
<dbReference type="Pfam" id="PF01593">
    <property type="entry name" value="Amino_oxidase"/>
    <property type="match status" value="1"/>
</dbReference>
<dbReference type="PANTHER" id="PTHR42923:SF3">
    <property type="entry name" value="PROTOPORPHYRINOGEN OXIDASE"/>
    <property type="match status" value="1"/>
</dbReference>
<dbReference type="InterPro" id="IPR036188">
    <property type="entry name" value="FAD/NAD-bd_sf"/>
</dbReference>
<evidence type="ECO:0000256" key="8">
    <source>
        <dbReference type="ARBA" id="ARBA00023133"/>
    </source>
</evidence>
<dbReference type="GO" id="GO:0004729">
    <property type="term" value="F:oxygen-dependent protoporphyrinogen oxidase activity"/>
    <property type="evidence" value="ECO:0007669"/>
    <property type="project" value="UniProtKB-UniRule"/>
</dbReference>
<dbReference type="GO" id="GO:0005743">
    <property type="term" value="C:mitochondrial inner membrane"/>
    <property type="evidence" value="ECO:0007669"/>
    <property type="project" value="UniProtKB-SubCell"/>
</dbReference>
<dbReference type="UniPathway" id="UPA00251">
    <property type="reaction ID" value="UER00324"/>
</dbReference>
<comment type="pathway">
    <text evidence="2 11">Porphyrin-containing compound metabolism; protoporphyrin-IX biosynthesis; protoporphyrin-IX from protoporphyrinogen-IX: step 1/1.</text>
</comment>
<evidence type="ECO:0000313" key="13">
    <source>
        <dbReference type="EMBL" id="KAG2238035.1"/>
    </source>
</evidence>
<evidence type="ECO:0000256" key="5">
    <source>
        <dbReference type="ARBA" id="ARBA00022630"/>
    </source>
</evidence>
<keyword evidence="8 11" id="KW-0350">Heme biosynthesis</keyword>
<evidence type="ECO:0000313" key="14">
    <source>
        <dbReference type="Proteomes" id="UP000613177"/>
    </source>
</evidence>
<evidence type="ECO:0000256" key="11">
    <source>
        <dbReference type="RuleBase" id="RU367069"/>
    </source>
</evidence>
<dbReference type="InterPro" id="IPR050464">
    <property type="entry name" value="Zeta_carotene_desat/Oxidored"/>
</dbReference>
<keyword evidence="7 11" id="KW-0560">Oxidoreductase</keyword>
<dbReference type="AlphaFoldDB" id="A0A8H7T0X5"/>
<protein>
    <recommendedName>
        <fullName evidence="4 11">Protoporphyrinogen oxidase</fullName>
        <ecNumber evidence="4 11">1.3.3.4</ecNumber>
    </recommendedName>
</protein>
<dbReference type="InterPro" id="IPR002937">
    <property type="entry name" value="Amino_oxidase"/>
</dbReference>
<comment type="function">
    <text evidence="1 11">Catalyzes the 6-electron oxidation of protoporphyrinogen-IX to form protoporphyrin-IX.</text>
</comment>